<evidence type="ECO:0000313" key="1">
    <source>
        <dbReference type="EMBL" id="ETI23480.1"/>
    </source>
</evidence>
<dbReference type="EMBL" id="KB822705">
    <property type="protein sequence ID" value="ETI23480.1"/>
    <property type="molecule type" value="Genomic_DNA"/>
</dbReference>
<reference evidence="1 2" key="1">
    <citation type="submission" date="2013-03" db="EMBL/GenBank/DDBJ databases">
        <title>The Genome Sequence of Cladophialophora carrionii CBS 160.54.</title>
        <authorList>
            <consortium name="The Broad Institute Genomics Platform"/>
            <person name="Cuomo C."/>
            <person name="de Hoog S."/>
            <person name="Gorbushina A."/>
            <person name="Walker B."/>
            <person name="Young S.K."/>
            <person name="Zeng Q."/>
            <person name="Gargeya S."/>
            <person name="Fitzgerald M."/>
            <person name="Haas B."/>
            <person name="Abouelleil A."/>
            <person name="Allen A.W."/>
            <person name="Alvarado L."/>
            <person name="Arachchi H.M."/>
            <person name="Berlin A.M."/>
            <person name="Chapman S.B."/>
            <person name="Gainer-Dewar J."/>
            <person name="Goldberg J."/>
            <person name="Griggs A."/>
            <person name="Gujja S."/>
            <person name="Hansen M."/>
            <person name="Howarth C."/>
            <person name="Imamovic A."/>
            <person name="Ireland A."/>
            <person name="Larimer J."/>
            <person name="McCowan C."/>
            <person name="Murphy C."/>
            <person name="Pearson M."/>
            <person name="Poon T.W."/>
            <person name="Priest M."/>
            <person name="Roberts A."/>
            <person name="Saif S."/>
            <person name="Shea T."/>
            <person name="Sisk P."/>
            <person name="Sykes S."/>
            <person name="Wortman J."/>
            <person name="Nusbaum C."/>
            <person name="Birren B."/>
        </authorList>
    </citation>
    <scope>NUCLEOTIDE SEQUENCE [LARGE SCALE GENOMIC DNA]</scope>
    <source>
        <strain evidence="1 2">CBS 160.54</strain>
    </source>
</reference>
<gene>
    <name evidence="1" type="ORF">G647_05282</name>
</gene>
<dbReference type="RefSeq" id="XP_008727835.1">
    <property type="nucleotide sequence ID" value="XM_008729613.1"/>
</dbReference>
<evidence type="ECO:0000313" key="2">
    <source>
        <dbReference type="Proteomes" id="UP000030678"/>
    </source>
</evidence>
<name>V9D9H1_9EURO</name>
<proteinExistence type="predicted"/>
<organism evidence="1 2">
    <name type="scientific">Cladophialophora carrionii CBS 160.54</name>
    <dbReference type="NCBI Taxonomy" id="1279043"/>
    <lineage>
        <taxon>Eukaryota</taxon>
        <taxon>Fungi</taxon>
        <taxon>Dikarya</taxon>
        <taxon>Ascomycota</taxon>
        <taxon>Pezizomycotina</taxon>
        <taxon>Eurotiomycetes</taxon>
        <taxon>Chaetothyriomycetidae</taxon>
        <taxon>Chaetothyriales</taxon>
        <taxon>Herpotrichiellaceae</taxon>
        <taxon>Cladophialophora</taxon>
    </lineage>
</organism>
<accession>V9D9H1</accession>
<dbReference type="GeneID" id="19983775"/>
<dbReference type="Proteomes" id="UP000030678">
    <property type="component" value="Unassembled WGS sequence"/>
</dbReference>
<dbReference type="AlphaFoldDB" id="V9D9H1"/>
<sequence>MREASTATCWVLTARVETYRRDSSSPTASLGSPLSLKESIMKRSPSISCLRPASAPLLRDCGRKASGGHTRIASSVVVSRAWLTGCCRWRRERSVVKS</sequence>
<dbReference type="VEuPathDB" id="FungiDB:G647_05282"/>
<dbReference type="HOGENOM" id="CLU_2333455_0_0_1"/>
<protein>
    <submittedName>
        <fullName evidence="1">Uncharacterized protein</fullName>
    </submittedName>
</protein>